<feature type="signal peptide" evidence="1">
    <location>
        <begin position="1"/>
        <end position="26"/>
    </location>
</feature>
<evidence type="ECO:0000313" key="2">
    <source>
        <dbReference type="EMBL" id="TCD03749.1"/>
    </source>
</evidence>
<gene>
    <name evidence="2" type="ORF">EZ437_07290</name>
</gene>
<dbReference type="Proteomes" id="UP000293347">
    <property type="component" value="Unassembled WGS sequence"/>
</dbReference>
<name>A0A4R0NU80_9SPHI</name>
<keyword evidence="3" id="KW-1185">Reference proteome</keyword>
<sequence length="160" mass="18555">MKKFTLNIKMCLSLMMCLVFMAFSTAMNLDEQTVFIQKMLMEHYDESASPVQIKRYEINVTNTGFCRYKRFFAKGKVEYFSFNLLKFKDLDYYGNDKKGTLLIRTLGDDVIVQTYNDKEGGDIDSMASYMSIPLKNIEAHDLISISERMVKMNALLLAQK</sequence>
<dbReference type="AlphaFoldDB" id="A0A4R0NU80"/>
<keyword evidence="1" id="KW-0732">Signal</keyword>
<accession>A0A4R0NU80</accession>
<feature type="chain" id="PRO_5020182810" description="Polyketide cyclase/dehydrase/lipid transport protein" evidence="1">
    <location>
        <begin position="27"/>
        <end position="160"/>
    </location>
</feature>
<evidence type="ECO:0008006" key="4">
    <source>
        <dbReference type="Google" id="ProtNLM"/>
    </source>
</evidence>
<evidence type="ECO:0000256" key="1">
    <source>
        <dbReference type="SAM" id="SignalP"/>
    </source>
</evidence>
<dbReference type="EMBL" id="SJSL01000001">
    <property type="protein sequence ID" value="TCD03749.1"/>
    <property type="molecule type" value="Genomic_DNA"/>
</dbReference>
<protein>
    <recommendedName>
        <fullName evidence="4">Polyketide cyclase/dehydrase/lipid transport protein</fullName>
    </recommendedName>
</protein>
<reference evidence="2 3" key="1">
    <citation type="submission" date="2019-02" db="EMBL/GenBank/DDBJ databases">
        <title>Pedobacter sp. RP-1-14 sp. nov., isolated from Arctic soil.</title>
        <authorList>
            <person name="Dahal R.H."/>
        </authorList>
    </citation>
    <scope>NUCLEOTIDE SEQUENCE [LARGE SCALE GENOMIC DNA]</scope>
    <source>
        <strain evidence="2 3">RP-1-14</strain>
    </source>
</reference>
<comment type="caution">
    <text evidence="2">The sequence shown here is derived from an EMBL/GenBank/DDBJ whole genome shotgun (WGS) entry which is preliminary data.</text>
</comment>
<organism evidence="2 3">
    <name type="scientific">Pedobacter psychroterrae</name>
    <dbReference type="NCBI Taxonomy" id="2530453"/>
    <lineage>
        <taxon>Bacteria</taxon>
        <taxon>Pseudomonadati</taxon>
        <taxon>Bacteroidota</taxon>
        <taxon>Sphingobacteriia</taxon>
        <taxon>Sphingobacteriales</taxon>
        <taxon>Sphingobacteriaceae</taxon>
        <taxon>Pedobacter</taxon>
    </lineage>
</organism>
<dbReference type="RefSeq" id="WP_131594658.1">
    <property type="nucleotide sequence ID" value="NZ_SJSL01000001.1"/>
</dbReference>
<proteinExistence type="predicted"/>
<dbReference type="OrthoDB" id="797136at2"/>
<evidence type="ECO:0000313" key="3">
    <source>
        <dbReference type="Proteomes" id="UP000293347"/>
    </source>
</evidence>